<gene>
    <name evidence="1" type="ORF">ETAA1_25100</name>
</gene>
<keyword evidence="2" id="KW-1185">Reference proteome</keyword>
<evidence type="ECO:0000313" key="2">
    <source>
        <dbReference type="Proteomes" id="UP000319576"/>
    </source>
</evidence>
<protein>
    <submittedName>
        <fullName evidence="1">Uncharacterized protein</fullName>
    </submittedName>
</protein>
<accession>A0A517XSS1</accession>
<dbReference type="RefSeq" id="WP_202920841.1">
    <property type="nucleotide sequence ID" value="NZ_CP036273.1"/>
</dbReference>
<dbReference type="EMBL" id="CP036273">
    <property type="protein sequence ID" value="QDU20555.1"/>
    <property type="molecule type" value="Genomic_DNA"/>
</dbReference>
<organism evidence="1 2">
    <name type="scientific">Urbifossiella limnaea</name>
    <dbReference type="NCBI Taxonomy" id="2528023"/>
    <lineage>
        <taxon>Bacteria</taxon>
        <taxon>Pseudomonadati</taxon>
        <taxon>Planctomycetota</taxon>
        <taxon>Planctomycetia</taxon>
        <taxon>Gemmatales</taxon>
        <taxon>Gemmataceae</taxon>
        <taxon>Urbifossiella</taxon>
    </lineage>
</organism>
<sequence length="195" mass="22362">MICVGIALAMSEVPVLLIEKHGLMERVHDRGGEREVRFLWQARPTVLPVWHGGKLKVVTWGNRDRRETKLPPTGWTWQETVESGWWSQLAPEEVVIPASFGFANGVWFKLKVGVRGLLVHDRQGKPVVFMLTQPATRYYEIMCRSDWAPVLVDEVIWRLTPLFETGSRRVIIRTMPDDVAPVLAIFDRLAPQLVR</sequence>
<evidence type="ECO:0000313" key="1">
    <source>
        <dbReference type="EMBL" id="QDU20555.1"/>
    </source>
</evidence>
<dbReference type="KEGG" id="uli:ETAA1_25100"/>
<name>A0A517XSS1_9BACT</name>
<dbReference type="AlphaFoldDB" id="A0A517XSS1"/>
<reference evidence="1 2" key="1">
    <citation type="submission" date="2019-02" db="EMBL/GenBank/DDBJ databases">
        <title>Deep-cultivation of Planctomycetes and their phenomic and genomic characterization uncovers novel biology.</title>
        <authorList>
            <person name="Wiegand S."/>
            <person name="Jogler M."/>
            <person name="Boedeker C."/>
            <person name="Pinto D."/>
            <person name="Vollmers J."/>
            <person name="Rivas-Marin E."/>
            <person name="Kohn T."/>
            <person name="Peeters S.H."/>
            <person name="Heuer A."/>
            <person name="Rast P."/>
            <person name="Oberbeckmann S."/>
            <person name="Bunk B."/>
            <person name="Jeske O."/>
            <person name="Meyerdierks A."/>
            <person name="Storesund J.E."/>
            <person name="Kallscheuer N."/>
            <person name="Luecker S."/>
            <person name="Lage O.M."/>
            <person name="Pohl T."/>
            <person name="Merkel B.J."/>
            <person name="Hornburger P."/>
            <person name="Mueller R.-W."/>
            <person name="Bruemmer F."/>
            <person name="Labrenz M."/>
            <person name="Spormann A.M."/>
            <person name="Op den Camp H."/>
            <person name="Overmann J."/>
            <person name="Amann R."/>
            <person name="Jetten M.S.M."/>
            <person name="Mascher T."/>
            <person name="Medema M.H."/>
            <person name="Devos D.P."/>
            <person name="Kaster A.-K."/>
            <person name="Ovreas L."/>
            <person name="Rohde M."/>
            <person name="Galperin M.Y."/>
            <person name="Jogler C."/>
        </authorList>
    </citation>
    <scope>NUCLEOTIDE SEQUENCE [LARGE SCALE GENOMIC DNA]</scope>
    <source>
        <strain evidence="1 2">ETA_A1</strain>
    </source>
</reference>
<proteinExistence type="predicted"/>
<dbReference type="Proteomes" id="UP000319576">
    <property type="component" value="Chromosome"/>
</dbReference>